<organism evidence="2 3">
    <name type="scientific">Rhodococcoides trifolii</name>
    <dbReference type="NCBI Taxonomy" id="908250"/>
    <lineage>
        <taxon>Bacteria</taxon>
        <taxon>Bacillati</taxon>
        <taxon>Actinomycetota</taxon>
        <taxon>Actinomycetes</taxon>
        <taxon>Mycobacteriales</taxon>
        <taxon>Nocardiaceae</taxon>
        <taxon>Rhodococcoides</taxon>
    </lineage>
</organism>
<dbReference type="Pfam" id="PF09204">
    <property type="entry name" value="Colicin_immun"/>
    <property type="match status" value="1"/>
</dbReference>
<evidence type="ECO:0000313" key="2">
    <source>
        <dbReference type="EMBL" id="GGF98993.1"/>
    </source>
</evidence>
<feature type="domain" description="Colicin D immunity protein" evidence="1">
    <location>
        <begin position="14"/>
        <end position="92"/>
    </location>
</feature>
<dbReference type="GO" id="GO:0030153">
    <property type="term" value="P:bacteriocin immunity"/>
    <property type="evidence" value="ECO:0007669"/>
    <property type="project" value="InterPro"/>
</dbReference>
<evidence type="ECO:0000313" key="3">
    <source>
        <dbReference type="Proteomes" id="UP000654257"/>
    </source>
</evidence>
<keyword evidence="3" id="KW-1185">Reference proteome</keyword>
<evidence type="ECO:0000259" key="1">
    <source>
        <dbReference type="Pfam" id="PF09204"/>
    </source>
</evidence>
<comment type="caution">
    <text evidence="2">The sequence shown here is derived from an EMBL/GenBank/DDBJ whole genome shotgun (WGS) entry which is preliminary data.</text>
</comment>
<dbReference type="InterPro" id="IPR015287">
    <property type="entry name" value="Colicin_D_immunity_dom"/>
</dbReference>
<reference evidence="2" key="2">
    <citation type="submission" date="2020-09" db="EMBL/GenBank/DDBJ databases">
        <authorList>
            <person name="Sun Q."/>
            <person name="Sedlacek I."/>
        </authorList>
    </citation>
    <scope>NUCLEOTIDE SEQUENCE</scope>
    <source>
        <strain evidence="2">CCM 7905</strain>
    </source>
</reference>
<dbReference type="Gene3D" id="1.20.120.650">
    <property type="entry name" value="Colicin D"/>
    <property type="match status" value="1"/>
</dbReference>
<sequence length="96" mass="10841">MASTEQSVSAMIESYREIIGSFVSGSTSASEFEAAYLRHFKDDRTQVSGSEYDTLERLFFDVDDYVEDPGLRDGPKDIGPDELRARARRAFDVLYS</sequence>
<dbReference type="RefSeq" id="WP_188543643.1">
    <property type="nucleotide sequence ID" value="NZ_BMCU01000001.1"/>
</dbReference>
<dbReference type="InterPro" id="IPR036471">
    <property type="entry name" value="Colicin_D_sf"/>
</dbReference>
<proteinExistence type="predicted"/>
<gene>
    <name evidence="2" type="ORF">GCM10007304_11130</name>
</gene>
<protein>
    <recommendedName>
        <fullName evidence="1">Colicin D immunity protein domain-containing protein</fullName>
    </recommendedName>
</protein>
<accession>A0A917CXK4</accession>
<reference evidence="2" key="1">
    <citation type="journal article" date="2014" name="Int. J. Syst. Evol. Microbiol.">
        <title>Complete genome sequence of Corynebacterium casei LMG S-19264T (=DSM 44701T), isolated from a smear-ripened cheese.</title>
        <authorList>
            <consortium name="US DOE Joint Genome Institute (JGI-PGF)"/>
            <person name="Walter F."/>
            <person name="Albersmeier A."/>
            <person name="Kalinowski J."/>
            <person name="Ruckert C."/>
        </authorList>
    </citation>
    <scope>NUCLEOTIDE SEQUENCE</scope>
    <source>
        <strain evidence="2">CCM 7905</strain>
    </source>
</reference>
<dbReference type="GO" id="GO:0015643">
    <property type="term" value="F:toxic substance binding"/>
    <property type="evidence" value="ECO:0007669"/>
    <property type="project" value="InterPro"/>
</dbReference>
<dbReference type="EMBL" id="BMCU01000001">
    <property type="protein sequence ID" value="GGF98993.1"/>
    <property type="molecule type" value="Genomic_DNA"/>
</dbReference>
<dbReference type="Proteomes" id="UP000654257">
    <property type="component" value="Unassembled WGS sequence"/>
</dbReference>
<dbReference type="AlphaFoldDB" id="A0A917CXK4"/>
<name>A0A917CXK4_9NOCA</name>